<evidence type="ECO:0000256" key="1">
    <source>
        <dbReference type="SAM" id="MobiDB-lite"/>
    </source>
</evidence>
<feature type="region of interest" description="Disordered" evidence="1">
    <location>
        <begin position="94"/>
        <end position="121"/>
    </location>
</feature>
<dbReference type="InterPro" id="IPR036779">
    <property type="entry name" value="LysM_dom_sf"/>
</dbReference>
<dbReference type="STRING" id="1548208.AXK12_07275"/>
<dbReference type="SMART" id="SM00257">
    <property type="entry name" value="LysM"/>
    <property type="match status" value="2"/>
</dbReference>
<protein>
    <recommendedName>
        <fullName evidence="3">LysM domain-containing protein</fullName>
    </recommendedName>
</protein>
<dbReference type="RefSeq" id="WP_068712852.1">
    <property type="nucleotide sequence ID" value="NZ_LSZP01000053.1"/>
</dbReference>
<evidence type="ECO:0000313" key="4">
    <source>
        <dbReference type="EMBL" id="KXU34544.1"/>
    </source>
</evidence>
<evidence type="ECO:0000259" key="3">
    <source>
        <dbReference type="PROSITE" id="PS51782"/>
    </source>
</evidence>
<dbReference type="CDD" id="cd00118">
    <property type="entry name" value="LysM"/>
    <property type="match status" value="2"/>
</dbReference>
<proteinExistence type="predicted"/>
<dbReference type="Gene3D" id="3.10.350.10">
    <property type="entry name" value="LysM domain"/>
    <property type="match status" value="2"/>
</dbReference>
<accession>A0A139SJ72</accession>
<name>A0A139SJ72_9BACT</name>
<dbReference type="SUPFAM" id="SSF54106">
    <property type="entry name" value="LysM domain"/>
    <property type="match status" value="2"/>
</dbReference>
<evidence type="ECO:0000256" key="2">
    <source>
        <dbReference type="SAM" id="SignalP"/>
    </source>
</evidence>
<dbReference type="GO" id="GO:0008932">
    <property type="term" value="F:lytic endotransglycosylase activity"/>
    <property type="evidence" value="ECO:0007669"/>
    <property type="project" value="TreeGrafter"/>
</dbReference>
<dbReference type="PANTHER" id="PTHR33734">
    <property type="entry name" value="LYSM DOMAIN-CONTAINING GPI-ANCHORED PROTEIN 2"/>
    <property type="match status" value="1"/>
</dbReference>
<feature type="compositionally biased region" description="Low complexity" evidence="1">
    <location>
        <begin position="94"/>
        <end position="113"/>
    </location>
</feature>
<gene>
    <name evidence="4" type="ORF">AXK12_07275</name>
</gene>
<reference evidence="4 5" key="1">
    <citation type="submission" date="2016-02" db="EMBL/GenBank/DDBJ databases">
        <authorList>
            <person name="Wen L."/>
            <person name="He K."/>
            <person name="Yang H."/>
        </authorList>
    </citation>
    <scope>NUCLEOTIDE SEQUENCE [LARGE SCALE GENOMIC DNA]</scope>
    <source>
        <strain evidence="4 5">CV41</strain>
    </source>
</reference>
<organism evidence="4 5">
    <name type="scientific">Cephaloticoccus capnophilus</name>
    <dbReference type="NCBI Taxonomy" id="1548208"/>
    <lineage>
        <taxon>Bacteria</taxon>
        <taxon>Pseudomonadati</taxon>
        <taxon>Verrucomicrobiota</taxon>
        <taxon>Opitutia</taxon>
        <taxon>Opitutales</taxon>
        <taxon>Opitutaceae</taxon>
        <taxon>Cephaloticoccus</taxon>
    </lineage>
</organism>
<sequence length="328" mass="32885">MKLLKLFGIVAGLHAAALVLIFANPGCSATSRGPRPNSNNTALGSADTPVVSVPYIVADQSGDPASTQLNAFGGDAGLSGEGAVPLFVNEDAQPDAAAGRARPTRPRTAVSAPLNAPPEVGDVTPATTYTVVRGDSLWTIAKRNKVTVAELAAVNKMAQGAPLQVGRKLIIPGKSSSSSAATATTPAATTAAKSAPAAATATEPKASLVHVVRSGETLGGIARRYQVRVGDIALANNIADPAKIRLGQTLVIPGGRVSTTVAAPRPAQTPVAKAEPAAPTPPSAAQIESTPALSIEAPEIIAAPPIDSPLDDGFGAVPADAPVIDIEE</sequence>
<evidence type="ECO:0000313" key="5">
    <source>
        <dbReference type="Proteomes" id="UP000071392"/>
    </source>
</evidence>
<dbReference type="OrthoDB" id="9815002at2"/>
<feature type="domain" description="LysM" evidence="3">
    <location>
        <begin position="127"/>
        <end position="171"/>
    </location>
</feature>
<dbReference type="Pfam" id="PF01476">
    <property type="entry name" value="LysM"/>
    <property type="match status" value="2"/>
</dbReference>
<dbReference type="AlphaFoldDB" id="A0A139SJ72"/>
<dbReference type="InterPro" id="IPR018392">
    <property type="entry name" value="LysM"/>
</dbReference>
<keyword evidence="5" id="KW-1185">Reference proteome</keyword>
<keyword evidence="2" id="KW-0732">Signal</keyword>
<feature type="domain" description="LysM" evidence="3">
    <location>
        <begin position="208"/>
        <end position="252"/>
    </location>
</feature>
<feature type="signal peptide" evidence="2">
    <location>
        <begin position="1"/>
        <end position="28"/>
    </location>
</feature>
<comment type="caution">
    <text evidence="4">The sequence shown here is derived from an EMBL/GenBank/DDBJ whole genome shotgun (WGS) entry which is preliminary data.</text>
</comment>
<feature type="chain" id="PRO_5007299263" description="LysM domain-containing protein" evidence="2">
    <location>
        <begin position="29"/>
        <end position="328"/>
    </location>
</feature>
<dbReference type="PROSITE" id="PS51782">
    <property type="entry name" value="LYSM"/>
    <property type="match status" value="2"/>
</dbReference>
<feature type="region of interest" description="Disordered" evidence="1">
    <location>
        <begin position="265"/>
        <end position="288"/>
    </location>
</feature>
<dbReference type="EMBL" id="LSZP01000053">
    <property type="protein sequence ID" value="KXU34544.1"/>
    <property type="molecule type" value="Genomic_DNA"/>
</dbReference>
<dbReference type="PANTHER" id="PTHR33734:SF22">
    <property type="entry name" value="MEMBRANE-BOUND LYTIC MUREIN TRANSGLYCOSYLASE D"/>
    <property type="match status" value="1"/>
</dbReference>
<dbReference type="Proteomes" id="UP000071392">
    <property type="component" value="Unassembled WGS sequence"/>
</dbReference>